<sequence>MLRILLFLFVVTESTSNRARPNIVLILTDDQDLLLQSMTVMDSVQQRIVDEGATFVNFFVNSPICCPSRSTILTGKYPHNTGVRNNSISGNCSSGYWQKYHEPRSFVSLLKTRANYTNFYAGKYLNTYGDRKNGGVKHVPDGYDWWIGLQGNSKYYNYTLSINGTGRHFTNEYLTDVMKNYALSFLNQQQIQRDPFFMMLATPACHQPFTPAPRHRHKFPDLKVLRTPSFNYSDDNRHWLIRMPPKYLPADVAIMDDIQRKRYQTLLAVDELVSEVVAKLDEISVLDDTYIMFTSDNGYHIGQFVQAWDKRQPYETDLRVPFFIRGPLIKSKRTMYQPVSTIDIAPTILSIAGIKTPNDMDGRSFYKNLVKGIDNKNGDILIEYHGESNLKTIDYRCPWVNDKGVSQCTLESWCKCQDSRNNTYACVRRFAPEVNFKFCKFFDEENFIEAYDLQSDPSELHNIYELLKSNDIGEYTKVINLLEKCSGKVCNG</sequence>
<keyword evidence="5" id="KW-0325">Glycoprotein</keyword>
<keyword evidence="10" id="KW-1185">Reference proteome</keyword>
<accession>A0AAN7SG48</accession>
<feature type="signal peptide" evidence="7">
    <location>
        <begin position="1"/>
        <end position="16"/>
    </location>
</feature>
<dbReference type="EMBL" id="JARPUR010000004">
    <property type="protein sequence ID" value="KAK4878099.1"/>
    <property type="molecule type" value="Genomic_DNA"/>
</dbReference>
<evidence type="ECO:0000313" key="9">
    <source>
        <dbReference type="EMBL" id="KAK4878099.1"/>
    </source>
</evidence>
<evidence type="ECO:0000256" key="7">
    <source>
        <dbReference type="SAM" id="SignalP"/>
    </source>
</evidence>
<evidence type="ECO:0000256" key="5">
    <source>
        <dbReference type="ARBA" id="ARBA00023180"/>
    </source>
</evidence>
<comment type="cofactor">
    <cofactor evidence="1">
        <name>Ca(2+)</name>
        <dbReference type="ChEBI" id="CHEBI:29108"/>
    </cofactor>
</comment>
<evidence type="ECO:0000256" key="2">
    <source>
        <dbReference type="ARBA" id="ARBA00008779"/>
    </source>
</evidence>
<evidence type="ECO:0000256" key="1">
    <source>
        <dbReference type="ARBA" id="ARBA00001913"/>
    </source>
</evidence>
<feature type="chain" id="PRO_5043013998" description="Sulfatase N-terminal domain-containing protein" evidence="7">
    <location>
        <begin position="17"/>
        <end position="492"/>
    </location>
</feature>
<evidence type="ECO:0000256" key="3">
    <source>
        <dbReference type="ARBA" id="ARBA00022729"/>
    </source>
</evidence>
<dbReference type="PIRSF" id="PIRSF036666">
    <property type="entry name" value="G6S"/>
    <property type="match status" value="1"/>
</dbReference>
<dbReference type="InterPro" id="IPR017850">
    <property type="entry name" value="Alkaline_phosphatase_core_sf"/>
</dbReference>
<dbReference type="AlphaFoldDB" id="A0AAN7SG48"/>
<comment type="PTM">
    <text evidence="6">The conversion to 3-oxoalanine (also known as C-formylglycine, FGly), of a serine or cysteine residue in prokaryotes and of a cysteine residue in eukaryotes, is critical for catalytic activity.</text>
</comment>
<dbReference type="Proteomes" id="UP001353858">
    <property type="component" value="Unassembled WGS sequence"/>
</dbReference>
<dbReference type="GO" id="GO:0030203">
    <property type="term" value="P:glycosaminoglycan metabolic process"/>
    <property type="evidence" value="ECO:0007669"/>
    <property type="project" value="InterPro"/>
</dbReference>
<organism evidence="9 10">
    <name type="scientific">Aquatica leii</name>
    <dbReference type="NCBI Taxonomy" id="1421715"/>
    <lineage>
        <taxon>Eukaryota</taxon>
        <taxon>Metazoa</taxon>
        <taxon>Ecdysozoa</taxon>
        <taxon>Arthropoda</taxon>
        <taxon>Hexapoda</taxon>
        <taxon>Insecta</taxon>
        <taxon>Pterygota</taxon>
        <taxon>Neoptera</taxon>
        <taxon>Endopterygota</taxon>
        <taxon>Coleoptera</taxon>
        <taxon>Polyphaga</taxon>
        <taxon>Elateriformia</taxon>
        <taxon>Elateroidea</taxon>
        <taxon>Lampyridae</taxon>
        <taxon>Luciolinae</taxon>
        <taxon>Aquatica</taxon>
    </lineage>
</organism>
<proteinExistence type="inferred from homology"/>
<evidence type="ECO:0000256" key="6">
    <source>
        <dbReference type="PIRSR" id="PIRSR036666-50"/>
    </source>
</evidence>
<protein>
    <recommendedName>
        <fullName evidence="8">Sulfatase N-terminal domain-containing protein</fullName>
    </recommendedName>
</protein>
<dbReference type="InterPro" id="IPR000917">
    <property type="entry name" value="Sulfatase_N"/>
</dbReference>
<dbReference type="Pfam" id="PF00884">
    <property type="entry name" value="Sulfatase"/>
    <property type="match status" value="1"/>
</dbReference>
<dbReference type="SUPFAM" id="SSF53649">
    <property type="entry name" value="Alkaline phosphatase-like"/>
    <property type="match status" value="1"/>
</dbReference>
<evidence type="ECO:0000313" key="10">
    <source>
        <dbReference type="Proteomes" id="UP001353858"/>
    </source>
</evidence>
<gene>
    <name evidence="9" type="ORF">RN001_010605</name>
</gene>
<dbReference type="PROSITE" id="PS00523">
    <property type="entry name" value="SULFATASE_1"/>
    <property type="match status" value="1"/>
</dbReference>
<comment type="similarity">
    <text evidence="2">Belongs to the sulfatase family.</text>
</comment>
<feature type="modified residue" description="3-oxoalanine (Cys)" evidence="6">
    <location>
        <position position="65"/>
    </location>
</feature>
<keyword evidence="3 7" id="KW-0732">Signal</keyword>
<dbReference type="Gene3D" id="3.40.720.10">
    <property type="entry name" value="Alkaline Phosphatase, subunit A"/>
    <property type="match status" value="1"/>
</dbReference>
<keyword evidence="4" id="KW-0378">Hydrolase</keyword>
<name>A0AAN7SG48_9COLE</name>
<evidence type="ECO:0000256" key="4">
    <source>
        <dbReference type="ARBA" id="ARBA00022801"/>
    </source>
</evidence>
<feature type="domain" description="Sulfatase N-terminal" evidence="8">
    <location>
        <begin position="21"/>
        <end position="354"/>
    </location>
</feature>
<dbReference type="PANTHER" id="PTHR43108:SF8">
    <property type="entry name" value="SD21168P"/>
    <property type="match status" value="1"/>
</dbReference>
<dbReference type="GO" id="GO:0005539">
    <property type="term" value="F:glycosaminoglycan binding"/>
    <property type="evidence" value="ECO:0007669"/>
    <property type="project" value="TreeGrafter"/>
</dbReference>
<evidence type="ECO:0000259" key="8">
    <source>
        <dbReference type="Pfam" id="PF00884"/>
    </source>
</evidence>
<reference evidence="10" key="1">
    <citation type="submission" date="2023-01" db="EMBL/GenBank/DDBJ databases">
        <title>Key to firefly adult light organ development and bioluminescence: homeobox transcription factors regulate luciferase expression and transportation to peroxisome.</title>
        <authorList>
            <person name="Fu X."/>
        </authorList>
    </citation>
    <scope>NUCLEOTIDE SEQUENCE [LARGE SCALE GENOMIC DNA]</scope>
</reference>
<dbReference type="InterPro" id="IPR024607">
    <property type="entry name" value="Sulfatase_CS"/>
</dbReference>
<dbReference type="PANTHER" id="PTHR43108">
    <property type="entry name" value="N-ACETYLGLUCOSAMINE-6-SULFATASE FAMILY MEMBER"/>
    <property type="match status" value="1"/>
</dbReference>
<dbReference type="InterPro" id="IPR012251">
    <property type="entry name" value="GlcNAc_6-SO4ase"/>
</dbReference>
<dbReference type="CDD" id="cd16147">
    <property type="entry name" value="G6S"/>
    <property type="match status" value="1"/>
</dbReference>
<dbReference type="GO" id="GO:0008449">
    <property type="term" value="F:N-acetylglucosamine-6-sulfatase activity"/>
    <property type="evidence" value="ECO:0007669"/>
    <property type="project" value="InterPro"/>
</dbReference>
<comment type="caution">
    <text evidence="9">The sequence shown here is derived from an EMBL/GenBank/DDBJ whole genome shotgun (WGS) entry which is preliminary data.</text>
</comment>